<evidence type="ECO:0000256" key="3">
    <source>
        <dbReference type="SAM" id="Phobius"/>
    </source>
</evidence>
<feature type="transmembrane region" description="Helical" evidence="3">
    <location>
        <begin position="334"/>
        <end position="354"/>
    </location>
</feature>
<feature type="transmembrane region" description="Helical" evidence="3">
    <location>
        <begin position="137"/>
        <end position="154"/>
    </location>
</feature>
<keyword evidence="3" id="KW-1133">Transmembrane helix</keyword>
<keyword evidence="1" id="KW-0677">Repeat</keyword>
<sequence>MDRLADVPRRWQAAALAALTWVAHLPALRGGFVFDDHALVEQGAVVRGALWRIWSGAGVKDYWPLTWTALWAEWRLWGADPAGYHAVDLALHALTALLLWRVLRELRVPGAWLGALLFAVHPVTVDSAAWISETKNTLSALPFLAAVLAWIRWVDGGRRRHAAAAFLFYGLALLAKASVLTLPAVLLGVGWLRRGRLARRDLAALAPLAALAALFAGITVWFQHQHALGGHLAAAGLGERLGGAGWALAGYLTTELLPWTAAVIYAPWPVPPADPRYFAPLAALAALAAALWALRARPWARALALALGYTAVVLLPVLGLVEMAYARLAPISNHLQYLGVIGPAALGGCAVAALRRHAPRAGLAAAVALTGILAALTFERATAYRDDLALWSRAVSDAPESPVAHAQLAAQLLDLGRVEEARRETEQEARLTREPDRRARARAYAALLGDAPDQAAAAAREAVRLSSDPDVWRDAGVILSRTGFPAEGEAALAAAVEAMPDATDYRYQYGALLARQRKLGRAEEVLREGCRRNPGHPGLEEALAFVLVAEGRPGEALPHVAAALDVAPSDPRAAARIAELARDAGQPSAAAGEAAPAGR</sequence>
<dbReference type="InterPro" id="IPR011990">
    <property type="entry name" value="TPR-like_helical_dom_sf"/>
</dbReference>
<keyword evidence="2" id="KW-0802">TPR repeat</keyword>
<feature type="transmembrane region" description="Helical" evidence="3">
    <location>
        <begin position="361"/>
        <end position="378"/>
    </location>
</feature>
<evidence type="ECO:0000256" key="2">
    <source>
        <dbReference type="ARBA" id="ARBA00022803"/>
    </source>
</evidence>
<feature type="transmembrane region" description="Helical" evidence="3">
    <location>
        <begin position="243"/>
        <end position="265"/>
    </location>
</feature>
<dbReference type="InterPro" id="IPR052346">
    <property type="entry name" value="O-mannosyl-transferase_TMTC"/>
</dbReference>
<feature type="transmembrane region" description="Helical" evidence="3">
    <location>
        <begin position="204"/>
        <end position="222"/>
    </location>
</feature>
<reference evidence="5" key="1">
    <citation type="journal article" date="2020" name="Appl. Environ. Microbiol.">
        <title>Diazotrophic Anaeromyxobacter Isolates from Soils.</title>
        <authorList>
            <person name="Masuda Y."/>
            <person name="Yamanaka H."/>
            <person name="Xu Z.X."/>
            <person name="Shiratori Y."/>
            <person name="Aono T."/>
            <person name="Amachi S."/>
            <person name="Senoo K."/>
            <person name="Itoh H."/>
        </authorList>
    </citation>
    <scope>NUCLEOTIDE SEQUENCE [LARGE SCALE GENOMIC DNA]</scope>
    <source>
        <strain evidence="5">R267</strain>
    </source>
</reference>
<evidence type="ECO:0000256" key="1">
    <source>
        <dbReference type="ARBA" id="ARBA00022737"/>
    </source>
</evidence>
<accession>A0A7I9VKY7</accession>
<dbReference type="SUPFAM" id="SSF48452">
    <property type="entry name" value="TPR-like"/>
    <property type="match status" value="1"/>
</dbReference>
<feature type="transmembrane region" description="Helical" evidence="3">
    <location>
        <begin position="306"/>
        <end position="328"/>
    </location>
</feature>
<dbReference type="GO" id="GO:0016740">
    <property type="term" value="F:transferase activity"/>
    <property type="evidence" value="ECO:0007669"/>
    <property type="project" value="UniProtKB-KW"/>
</dbReference>
<feature type="transmembrane region" description="Helical" evidence="3">
    <location>
        <begin position="110"/>
        <end position="131"/>
    </location>
</feature>
<dbReference type="AlphaFoldDB" id="A0A7I9VKY7"/>
<keyword evidence="3" id="KW-0812">Transmembrane</keyword>
<keyword evidence="4" id="KW-0808">Transferase</keyword>
<evidence type="ECO:0000313" key="5">
    <source>
        <dbReference type="Proteomes" id="UP000503640"/>
    </source>
</evidence>
<dbReference type="PANTHER" id="PTHR44227">
    <property type="match status" value="1"/>
</dbReference>
<protein>
    <submittedName>
        <fullName evidence="4">O-GlcNAc transferase</fullName>
    </submittedName>
</protein>
<name>A0A7I9VKY7_9BACT</name>
<keyword evidence="5" id="KW-1185">Reference proteome</keyword>
<comment type="caution">
    <text evidence="4">The sequence shown here is derived from an EMBL/GenBank/DDBJ whole genome shotgun (WGS) entry which is preliminary data.</text>
</comment>
<evidence type="ECO:0000313" key="4">
    <source>
        <dbReference type="EMBL" id="GEJ57072.1"/>
    </source>
</evidence>
<feature type="transmembrane region" description="Helical" evidence="3">
    <location>
        <begin position="166"/>
        <end position="192"/>
    </location>
</feature>
<dbReference type="Gene3D" id="1.25.40.10">
    <property type="entry name" value="Tetratricopeptide repeat domain"/>
    <property type="match status" value="1"/>
</dbReference>
<gene>
    <name evidence="4" type="primary">ogt</name>
    <name evidence="4" type="ORF">AMYX_18130</name>
</gene>
<organism evidence="4 5">
    <name type="scientific">Anaeromyxobacter diazotrophicus</name>
    <dbReference type="NCBI Taxonomy" id="2590199"/>
    <lineage>
        <taxon>Bacteria</taxon>
        <taxon>Pseudomonadati</taxon>
        <taxon>Myxococcota</taxon>
        <taxon>Myxococcia</taxon>
        <taxon>Myxococcales</taxon>
        <taxon>Cystobacterineae</taxon>
        <taxon>Anaeromyxobacteraceae</taxon>
        <taxon>Anaeromyxobacter</taxon>
    </lineage>
</organism>
<feature type="transmembrane region" description="Helical" evidence="3">
    <location>
        <begin position="277"/>
        <end position="294"/>
    </location>
</feature>
<dbReference type="Proteomes" id="UP000503640">
    <property type="component" value="Unassembled WGS sequence"/>
</dbReference>
<dbReference type="RefSeq" id="WP_176064564.1">
    <property type="nucleotide sequence ID" value="NZ_BJTG01000004.1"/>
</dbReference>
<dbReference type="EMBL" id="BJTG01000004">
    <property type="protein sequence ID" value="GEJ57072.1"/>
    <property type="molecule type" value="Genomic_DNA"/>
</dbReference>
<proteinExistence type="predicted"/>
<dbReference type="PANTHER" id="PTHR44227:SF3">
    <property type="entry name" value="PROTEIN O-MANNOSYL-TRANSFERASE TMTC4"/>
    <property type="match status" value="1"/>
</dbReference>
<keyword evidence="3" id="KW-0472">Membrane</keyword>